<evidence type="ECO:0008006" key="3">
    <source>
        <dbReference type="Google" id="ProtNLM"/>
    </source>
</evidence>
<accession>A0A5E4RI59</accession>
<dbReference type="AlphaFoldDB" id="A0A5E4RI59"/>
<sequence>MITTPTAGRVTATQAAALTGRGIATVSLAARSGDLPFVVVNGVRRFAPADLHAWQAAKHAPPTGPLLSFSDAWRLIGYANRSSITRAIEAGRLTVVLDEHGRPRLNRADVEALAEQRRARKAKRA</sequence>
<proteinExistence type="predicted"/>
<evidence type="ECO:0000313" key="2">
    <source>
        <dbReference type="Proteomes" id="UP000384354"/>
    </source>
</evidence>
<dbReference type="EMBL" id="CABPSL010000001">
    <property type="protein sequence ID" value="VVD61709.1"/>
    <property type="molecule type" value="Genomic_DNA"/>
</dbReference>
<name>A0A5E4RI59_9BURK</name>
<gene>
    <name evidence="1" type="ORF">PCE31106_00131</name>
</gene>
<dbReference type="Proteomes" id="UP000384354">
    <property type="component" value="Unassembled WGS sequence"/>
</dbReference>
<protein>
    <recommendedName>
        <fullName evidence="3">Helix-turn-helix domain-containing protein</fullName>
    </recommendedName>
</protein>
<organism evidence="1 2">
    <name type="scientific">Pandoraea cepalis</name>
    <dbReference type="NCBI Taxonomy" id="2508294"/>
    <lineage>
        <taxon>Bacteria</taxon>
        <taxon>Pseudomonadati</taxon>
        <taxon>Pseudomonadota</taxon>
        <taxon>Betaproteobacteria</taxon>
        <taxon>Burkholderiales</taxon>
        <taxon>Burkholderiaceae</taxon>
        <taxon>Pandoraea</taxon>
    </lineage>
</organism>
<dbReference type="RefSeq" id="WP_150562047.1">
    <property type="nucleotide sequence ID" value="NZ_CABPSL010000001.1"/>
</dbReference>
<dbReference type="OrthoDB" id="4106856at1224"/>
<dbReference type="InterPro" id="IPR009061">
    <property type="entry name" value="DNA-bd_dom_put_sf"/>
</dbReference>
<dbReference type="SUPFAM" id="SSF46955">
    <property type="entry name" value="Putative DNA-binding domain"/>
    <property type="match status" value="1"/>
</dbReference>
<reference evidence="1 2" key="1">
    <citation type="submission" date="2019-08" db="EMBL/GenBank/DDBJ databases">
        <authorList>
            <person name="Peeters C."/>
        </authorList>
    </citation>
    <scope>NUCLEOTIDE SEQUENCE [LARGE SCALE GENOMIC DNA]</scope>
    <source>
        <strain evidence="1 2">LMG 31106</strain>
    </source>
</reference>
<evidence type="ECO:0000313" key="1">
    <source>
        <dbReference type="EMBL" id="VVD61709.1"/>
    </source>
</evidence>